<feature type="compositionally biased region" description="Pro residues" evidence="1">
    <location>
        <begin position="71"/>
        <end position="80"/>
    </location>
</feature>
<dbReference type="KEGG" id="nha:Nham_0449"/>
<organism evidence="2 3">
    <name type="scientific">Nitrobacter hamburgensis (strain DSM 10229 / NCIMB 13809 / X14)</name>
    <dbReference type="NCBI Taxonomy" id="323097"/>
    <lineage>
        <taxon>Bacteria</taxon>
        <taxon>Pseudomonadati</taxon>
        <taxon>Pseudomonadota</taxon>
        <taxon>Alphaproteobacteria</taxon>
        <taxon>Hyphomicrobiales</taxon>
        <taxon>Nitrobacteraceae</taxon>
        <taxon>Nitrobacter</taxon>
    </lineage>
</organism>
<feature type="compositionally biased region" description="Basic residues" evidence="1">
    <location>
        <begin position="92"/>
        <end position="102"/>
    </location>
</feature>
<accession>Q1QR08</accession>
<sequence length="109" mass="11798">MAALTQLSRDRMATFQDLADEAFADLLKKHGIPIDLKDALRKSAGVKKKKSWPRGTRAPVRTLHTSDPSLEPTPCPPENSPPTATSATLRKPPNRAARRAARSRSSGAS</sequence>
<dbReference type="eggNOG" id="ENOG502ZKKC">
    <property type="taxonomic scope" value="Bacteria"/>
</dbReference>
<feature type="region of interest" description="Disordered" evidence="1">
    <location>
        <begin position="42"/>
        <end position="109"/>
    </location>
</feature>
<reference evidence="2 3" key="1">
    <citation type="submission" date="2006-03" db="EMBL/GenBank/DDBJ databases">
        <title>Complete sequence of chromosome of Nitrobacter hamburgensis X14.</title>
        <authorList>
            <consortium name="US DOE Joint Genome Institute"/>
            <person name="Copeland A."/>
            <person name="Lucas S."/>
            <person name="Lapidus A."/>
            <person name="Barry K."/>
            <person name="Detter J.C."/>
            <person name="Glavina del Rio T."/>
            <person name="Hammon N."/>
            <person name="Israni S."/>
            <person name="Dalin E."/>
            <person name="Tice H."/>
            <person name="Pitluck S."/>
            <person name="Chain P."/>
            <person name="Malfatti S."/>
            <person name="Shin M."/>
            <person name="Vergez L."/>
            <person name="Schmutz J."/>
            <person name="Larimer F."/>
            <person name="Land M."/>
            <person name="Hauser L."/>
            <person name="Kyrpides N."/>
            <person name="Ivanova N."/>
            <person name="Ward B."/>
            <person name="Arp D."/>
            <person name="Klotz M."/>
            <person name="Stein L."/>
            <person name="O'Mullan G."/>
            <person name="Starkenburg S."/>
            <person name="Sayavedra L."/>
            <person name="Poret-Peterson A.T."/>
            <person name="Gentry M.E."/>
            <person name="Bruce D."/>
            <person name="Richardson P."/>
        </authorList>
    </citation>
    <scope>NUCLEOTIDE SEQUENCE [LARGE SCALE GENOMIC DNA]</scope>
    <source>
        <strain evidence="3">DSM 10229 / NCIMB 13809 / X14</strain>
    </source>
</reference>
<dbReference type="STRING" id="323097.Nham_0449"/>
<evidence type="ECO:0000313" key="3">
    <source>
        <dbReference type="Proteomes" id="UP000001953"/>
    </source>
</evidence>
<dbReference type="HOGENOM" id="CLU_2181078_0_0_5"/>
<proteinExistence type="predicted"/>
<gene>
    <name evidence="2" type="ordered locus">Nham_0449</name>
</gene>
<dbReference type="AlphaFoldDB" id="Q1QR08"/>
<keyword evidence="3" id="KW-1185">Reference proteome</keyword>
<evidence type="ECO:0000313" key="2">
    <source>
        <dbReference type="EMBL" id="ABE61339.1"/>
    </source>
</evidence>
<dbReference type="EMBL" id="CP000319">
    <property type="protein sequence ID" value="ABE61339.1"/>
    <property type="molecule type" value="Genomic_DNA"/>
</dbReference>
<name>Q1QR08_NITHX</name>
<dbReference type="Proteomes" id="UP000001953">
    <property type="component" value="Chromosome"/>
</dbReference>
<protein>
    <submittedName>
        <fullName evidence="2">Uncharacterized protein</fullName>
    </submittedName>
</protein>
<evidence type="ECO:0000256" key="1">
    <source>
        <dbReference type="SAM" id="MobiDB-lite"/>
    </source>
</evidence>